<evidence type="ECO:0000256" key="1">
    <source>
        <dbReference type="SAM" id="Phobius"/>
    </source>
</evidence>
<evidence type="ECO:0000313" key="2">
    <source>
        <dbReference type="EMBL" id="WDZ52785.1"/>
    </source>
</evidence>
<feature type="transmembrane region" description="Helical" evidence="1">
    <location>
        <begin position="65"/>
        <end position="87"/>
    </location>
</feature>
<name>A0AAJ6NLZ2_9GAMM</name>
<dbReference type="AlphaFoldDB" id="A0AAJ6NLZ2"/>
<feature type="transmembrane region" description="Helical" evidence="1">
    <location>
        <begin position="39"/>
        <end position="58"/>
    </location>
</feature>
<proteinExistence type="predicted"/>
<dbReference type="EMBL" id="CP085083">
    <property type="protein sequence ID" value="WDZ52785.1"/>
    <property type="molecule type" value="Genomic_DNA"/>
</dbReference>
<reference evidence="2" key="1">
    <citation type="journal article" date="2022" name="Front Environ Sci">
        <title>Complete genome sequence analysis of a novel alkane-degrading bacterial strain, Acinetobacter vivianii KJ-1, and its diesel degradation ability.</title>
        <authorList>
            <person name="Zhang Y."/>
            <person name="Song F."/>
            <person name="Wang J."/>
            <person name="Zhao Q."/>
            <person name="Zheng L."/>
            <person name="Wang Z."/>
            <person name="Zhang X."/>
            <person name="Gao Y."/>
            <person name="Chen G."/>
            <person name="Huang Y."/>
        </authorList>
    </citation>
    <scope>NUCLEOTIDE SEQUENCE</scope>
    <source>
        <strain evidence="2">KJ-1</strain>
    </source>
</reference>
<sequence>MSLAALFWAFAAFIQACMLSQYGQKQLQYTWLNAYRKKLLSFFAVIFLAFSFALNYLYEGSSVGPLSWLFVILPAAFFLQVLGFYLFRKYFIQIWWGAMLAALIFTLVGGLNS</sequence>
<dbReference type="Proteomes" id="UP001199528">
    <property type="component" value="Chromosome"/>
</dbReference>
<reference evidence="2" key="2">
    <citation type="submission" date="2023-02" db="EMBL/GenBank/DDBJ databases">
        <authorList>
            <person name="Huang Y."/>
            <person name="Zhang Y."/>
            <person name="Zhang T."/>
            <person name="Wang J."/>
        </authorList>
    </citation>
    <scope>NUCLEOTIDE SEQUENCE</scope>
    <source>
        <strain evidence="2">KJ-1</strain>
    </source>
</reference>
<keyword evidence="1" id="KW-0472">Membrane</keyword>
<organism evidence="2 3">
    <name type="scientific">Acinetobacter vivianii</name>
    <dbReference type="NCBI Taxonomy" id="1776742"/>
    <lineage>
        <taxon>Bacteria</taxon>
        <taxon>Pseudomonadati</taxon>
        <taxon>Pseudomonadota</taxon>
        <taxon>Gammaproteobacteria</taxon>
        <taxon>Moraxellales</taxon>
        <taxon>Moraxellaceae</taxon>
        <taxon>Acinetobacter</taxon>
    </lineage>
</organism>
<keyword evidence="1" id="KW-1133">Transmembrane helix</keyword>
<feature type="transmembrane region" description="Helical" evidence="1">
    <location>
        <begin position="93"/>
        <end position="111"/>
    </location>
</feature>
<protein>
    <submittedName>
        <fullName evidence="2">Uncharacterized protein</fullName>
    </submittedName>
</protein>
<keyword evidence="1" id="KW-0812">Transmembrane</keyword>
<evidence type="ECO:0000313" key="3">
    <source>
        <dbReference type="Proteomes" id="UP001199528"/>
    </source>
</evidence>
<dbReference type="RefSeq" id="WP_272656038.1">
    <property type="nucleotide sequence ID" value="NZ_CP085083.1"/>
</dbReference>
<accession>A0AAJ6NLZ2</accession>
<gene>
    <name evidence="2" type="ORF">LF296_08395</name>
</gene>
<dbReference type="KEGG" id="aviv:LF296_08395"/>